<evidence type="ECO:0000313" key="3">
    <source>
        <dbReference type="Proteomes" id="UP000799770"/>
    </source>
</evidence>
<evidence type="ECO:0000313" key="2">
    <source>
        <dbReference type="EMBL" id="KAF2105416.1"/>
    </source>
</evidence>
<proteinExistence type="predicted"/>
<sequence length="360" mass="40715">MAIAPMHDDRRNSDNYCLCQSIGYGRQRYHLLRAEIMGPFQRSLKGAKINKSLFELLNGHEQYVENIYIHDYNLGAETDRDYPAHKLETGPDEPVAFYFHAYVDSGWFLGRPEWASKQKEQSSFTLKIFLKDHGHPEKIQHLRTVECILVLKDLVMTLRPDLTSHALCIWPDQTGSPEENLGPAASLSIPITTSEEWSGHSLYFGNVFDTTKVTSDGKMSPEDLLEAARAYPVQNPKLKQGDHVFVGITLRTHWGGFKDEEKTQANPQGCKLHLEEVYLITKADEVSNVPAVPKISKIPDSPGRRAAKNSARRARQNQQQEEIRGESNRLRARRTAGKRQVTGRERPAPGSSSSQSPPWE</sequence>
<feature type="compositionally biased region" description="Basic residues" evidence="1">
    <location>
        <begin position="305"/>
        <end position="315"/>
    </location>
</feature>
<accession>A0A6A5YE80</accession>
<evidence type="ECO:0000256" key="1">
    <source>
        <dbReference type="SAM" id="MobiDB-lite"/>
    </source>
</evidence>
<organism evidence="2 3">
    <name type="scientific">Lophiotrema nucula</name>
    <dbReference type="NCBI Taxonomy" id="690887"/>
    <lineage>
        <taxon>Eukaryota</taxon>
        <taxon>Fungi</taxon>
        <taxon>Dikarya</taxon>
        <taxon>Ascomycota</taxon>
        <taxon>Pezizomycotina</taxon>
        <taxon>Dothideomycetes</taxon>
        <taxon>Pleosporomycetidae</taxon>
        <taxon>Pleosporales</taxon>
        <taxon>Lophiotremataceae</taxon>
        <taxon>Lophiotrema</taxon>
    </lineage>
</organism>
<reference evidence="2" key="1">
    <citation type="journal article" date="2020" name="Stud. Mycol.">
        <title>101 Dothideomycetes genomes: a test case for predicting lifestyles and emergence of pathogens.</title>
        <authorList>
            <person name="Haridas S."/>
            <person name="Albert R."/>
            <person name="Binder M."/>
            <person name="Bloem J."/>
            <person name="Labutti K."/>
            <person name="Salamov A."/>
            <person name="Andreopoulos B."/>
            <person name="Baker S."/>
            <person name="Barry K."/>
            <person name="Bills G."/>
            <person name="Bluhm B."/>
            <person name="Cannon C."/>
            <person name="Castanera R."/>
            <person name="Culley D."/>
            <person name="Daum C."/>
            <person name="Ezra D."/>
            <person name="Gonzalez J."/>
            <person name="Henrissat B."/>
            <person name="Kuo A."/>
            <person name="Liang C."/>
            <person name="Lipzen A."/>
            <person name="Lutzoni F."/>
            <person name="Magnuson J."/>
            <person name="Mondo S."/>
            <person name="Nolan M."/>
            <person name="Ohm R."/>
            <person name="Pangilinan J."/>
            <person name="Park H.-J."/>
            <person name="Ramirez L."/>
            <person name="Alfaro M."/>
            <person name="Sun H."/>
            <person name="Tritt A."/>
            <person name="Yoshinaga Y."/>
            <person name="Zwiers L.-H."/>
            <person name="Turgeon B."/>
            <person name="Goodwin S."/>
            <person name="Spatafora J."/>
            <person name="Crous P."/>
            <person name="Grigoriev I."/>
        </authorList>
    </citation>
    <scope>NUCLEOTIDE SEQUENCE</scope>
    <source>
        <strain evidence="2">CBS 627.86</strain>
    </source>
</reference>
<feature type="region of interest" description="Disordered" evidence="1">
    <location>
        <begin position="293"/>
        <end position="360"/>
    </location>
</feature>
<name>A0A6A5YE80_9PLEO</name>
<protein>
    <submittedName>
        <fullName evidence="2">Uncharacterized protein</fullName>
    </submittedName>
</protein>
<gene>
    <name evidence="2" type="ORF">BDV96DRAFT_655625</name>
</gene>
<keyword evidence="3" id="KW-1185">Reference proteome</keyword>
<dbReference type="EMBL" id="ML977381">
    <property type="protein sequence ID" value="KAF2105416.1"/>
    <property type="molecule type" value="Genomic_DNA"/>
</dbReference>
<dbReference type="Proteomes" id="UP000799770">
    <property type="component" value="Unassembled WGS sequence"/>
</dbReference>
<feature type="compositionally biased region" description="Low complexity" evidence="1">
    <location>
        <begin position="348"/>
        <end position="360"/>
    </location>
</feature>
<dbReference type="AlphaFoldDB" id="A0A6A5YE80"/>